<gene>
    <name evidence="10" type="ORF">FCC1311_013592</name>
</gene>
<dbReference type="GO" id="GO:0071566">
    <property type="term" value="F:UFM1 activating enzyme activity"/>
    <property type="evidence" value="ECO:0007669"/>
    <property type="project" value="TreeGrafter"/>
</dbReference>
<feature type="compositionally biased region" description="Polar residues" evidence="8">
    <location>
        <begin position="192"/>
        <end position="205"/>
    </location>
</feature>
<evidence type="ECO:0000256" key="5">
    <source>
        <dbReference type="ARBA" id="ARBA00022786"/>
    </source>
</evidence>
<feature type="region of interest" description="Disordered" evidence="8">
    <location>
        <begin position="232"/>
        <end position="267"/>
    </location>
</feature>
<evidence type="ECO:0000256" key="7">
    <source>
        <dbReference type="ARBA" id="ARBA00022840"/>
    </source>
</evidence>
<sequence>MDLQDSGFVPANSSGRKEDFADAQNASTPRRGSSPSRFEVEWMRAPIVRATGISRPVDLQDSGFVSSKSSGRKEDFADAQNESTPRRDSSPSRLEVESMSAPVARATGISRPVALQDSGFVPVKSSGRKEDFADAQNASTPRRGSGSSRLEVETMSAPVTRATGISRPVALQDSGFVPAKSSGRKEDFADAQNASTPRRGSSPSTFEVEWVSAPIVRATDISRPVALQDSGFVPATSSGRKEDFADARNASTPRRGSSSSRLEVETMSAPVTRATGLSRPIALQDSGSTLESSLNGIAKTRDHAVMPLKDGEKFSNGLTVGQIIHIPIMRTQKQQDAAPSDKTQAKQLTRRMVPASPGFEAAFRGYDETPCRKPPTPFDFGAASHVYEEASCRTPSTPNQFPAKEDVDELHISRDDLDELCFSQEDLDSLGISEEDLDDLCFPQENMDDLQIPKDSLGDQWFSQEEFDELGISEEDLDDPYFLQEDLGDLSVSQDDLDELHAVAESTAKEGLLDSRLKLSDLATSGSSEITSIITSVATAYSSDLQAAHAILDHFSFEEEEEEIDLEMPRLEEGAAPSAEVRPENPYSRLMALQTMGVVPEFERIRDFSVMVVGLGGVGAVAAEMLARCGVGKLLLFDYDGVELANMNRMFFRPEHVGKSKVEAAKEVLETINPDVEYEHYAYDVTLMTNWEHFLDRMQYGGIGEASPVTLVLSCVDNYAARMAVNQACTELNLPWMESGVSESAMSGHIQFMLPGRTACFACVPPLVVAEGRDEGELKREGVCAASLPTTMGIVSSLLVQNALKFMLGFGQISYLLSYDAMGNFFPSGIVRPNPECNLPSCLERQHEYYGQWQPEEWVAAHAQDAGPVIHEDNAWGIEVSHDDSGVEETAAAYDGSQMDYQGGASSTSFPDPNTHVYAEVDASQDLSYYESQFETSQQASGQHNYDDHQESSHEYRDDNHGQQHYDGADDDDDDVEEEEEDGASSGVASSTDAPTHARVGVDEIVSGDEEEDDYVADEHDDPARNGFGEPAHGDDASLL</sequence>
<feature type="region of interest" description="Disordered" evidence="8">
    <location>
        <begin position="931"/>
        <end position="1040"/>
    </location>
</feature>
<dbReference type="GO" id="GO:0005524">
    <property type="term" value="F:ATP binding"/>
    <property type="evidence" value="ECO:0007669"/>
    <property type="project" value="UniProtKB-KW"/>
</dbReference>
<dbReference type="EMBL" id="BEYU01000011">
    <property type="protein sequence ID" value="GBG25142.1"/>
    <property type="molecule type" value="Genomic_DNA"/>
</dbReference>
<keyword evidence="11" id="KW-1185">Reference proteome</keyword>
<keyword evidence="7" id="KW-0067">ATP-binding</keyword>
<feature type="compositionally biased region" description="Basic and acidic residues" evidence="8">
    <location>
        <begin position="945"/>
        <end position="968"/>
    </location>
</feature>
<dbReference type="InterPro" id="IPR000594">
    <property type="entry name" value="ThiF_NAD_FAD-bd"/>
</dbReference>
<dbReference type="GO" id="GO:0071569">
    <property type="term" value="P:protein ufmylation"/>
    <property type="evidence" value="ECO:0007669"/>
    <property type="project" value="TreeGrafter"/>
</dbReference>
<dbReference type="Proteomes" id="UP000241890">
    <property type="component" value="Unassembled WGS sequence"/>
</dbReference>
<keyword evidence="4" id="KW-0547">Nucleotide-binding</keyword>
<comment type="caution">
    <text evidence="10">The sequence shown here is derived from an EMBL/GenBank/DDBJ whole genome shotgun (WGS) entry which is preliminary data.</text>
</comment>
<dbReference type="FunFam" id="3.40.50.720:FF:000531">
    <property type="entry name" value="NAD/FAD dependent dehydrogenase, putative"/>
    <property type="match status" value="1"/>
</dbReference>
<keyword evidence="3" id="KW-0479">Metal-binding</keyword>
<evidence type="ECO:0000259" key="9">
    <source>
        <dbReference type="Pfam" id="PF00899"/>
    </source>
</evidence>
<dbReference type="PANTHER" id="PTHR10953">
    <property type="entry name" value="UBIQUITIN-ACTIVATING ENZYME E1"/>
    <property type="match status" value="1"/>
</dbReference>
<feature type="compositionally biased region" description="Polar residues" evidence="8">
    <location>
        <begin position="136"/>
        <end position="148"/>
    </location>
</feature>
<dbReference type="InterPro" id="IPR035985">
    <property type="entry name" value="Ubiquitin-activating_enz"/>
</dbReference>
<protein>
    <recommendedName>
        <fullName evidence="2">Ubiquitin-like modifier-activating enzyme 5</fullName>
    </recommendedName>
</protein>
<feature type="compositionally biased region" description="Polar residues" evidence="8">
    <location>
        <begin position="931"/>
        <end position="944"/>
    </location>
</feature>
<dbReference type="InterPro" id="IPR045886">
    <property type="entry name" value="ThiF/MoeB/HesA"/>
</dbReference>
<dbReference type="Pfam" id="PF00899">
    <property type="entry name" value="ThiF"/>
    <property type="match status" value="1"/>
</dbReference>
<evidence type="ECO:0000256" key="2">
    <source>
        <dbReference type="ARBA" id="ARBA00016279"/>
    </source>
</evidence>
<evidence type="ECO:0000313" key="11">
    <source>
        <dbReference type="Proteomes" id="UP000241890"/>
    </source>
</evidence>
<dbReference type="Gene3D" id="3.40.50.720">
    <property type="entry name" value="NAD(P)-binding Rossmann-like Domain"/>
    <property type="match status" value="1"/>
</dbReference>
<evidence type="ECO:0000256" key="3">
    <source>
        <dbReference type="ARBA" id="ARBA00022723"/>
    </source>
</evidence>
<reference evidence="10 11" key="1">
    <citation type="submission" date="2017-12" db="EMBL/GenBank/DDBJ databases">
        <title>Sequencing, de novo assembly and annotation of complete genome of a new Thraustochytrid species, strain FCC1311.</title>
        <authorList>
            <person name="Sedici K."/>
            <person name="Godart F."/>
            <person name="Aiese Cigliano R."/>
            <person name="Sanseverino W."/>
            <person name="Barakat M."/>
            <person name="Ortet P."/>
            <person name="Marechal E."/>
            <person name="Cagnac O."/>
            <person name="Amato A."/>
        </authorList>
    </citation>
    <scope>NUCLEOTIDE SEQUENCE [LARGE SCALE GENOMIC DNA]</scope>
</reference>
<keyword evidence="6" id="KW-0862">Zinc</keyword>
<evidence type="ECO:0000313" key="10">
    <source>
        <dbReference type="EMBL" id="GBG25142.1"/>
    </source>
</evidence>
<feature type="compositionally biased region" description="Acidic residues" evidence="8">
    <location>
        <begin position="1006"/>
        <end position="1021"/>
    </location>
</feature>
<feature type="domain" description="THIF-type NAD/FAD binding fold" evidence="9">
    <location>
        <begin position="587"/>
        <end position="838"/>
    </location>
</feature>
<evidence type="ECO:0000256" key="8">
    <source>
        <dbReference type="SAM" id="MobiDB-lite"/>
    </source>
</evidence>
<dbReference type="SUPFAM" id="SSF69572">
    <property type="entry name" value="Activating enzymes of the ubiquitin-like proteins"/>
    <property type="match status" value="1"/>
</dbReference>
<feature type="compositionally biased region" description="Polar residues" evidence="8">
    <location>
        <begin position="24"/>
        <end position="36"/>
    </location>
</feature>
<dbReference type="AlphaFoldDB" id="A0A2R5G2C6"/>
<feature type="compositionally biased region" description="Basic and acidic residues" evidence="8">
    <location>
        <begin position="84"/>
        <end position="96"/>
    </location>
</feature>
<comment type="similarity">
    <text evidence="1">Belongs to the ubiquitin-activating E1 family. UBA5 subfamily.</text>
</comment>
<dbReference type="PANTHER" id="PTHR10953:SF9">
    <property type="entry name" value="UBIQUITIN-LIKE MODIFIER-ACTIVATING ENZYME 5"/>
    <property type="match status" value="1"/>
</dbReference>
<feature type="compositionally biased region" description="Acidic residues" evidence="8">
    <location>
        <begin position="969"/>
        <end position="983"/>
    </location>
</feature>
<evidence type="ECO:0000256" key="6">
    <source>
        <dbReference type="ARBA" id="ARBA00022833"/>
    </source>
</evidence>
<feature type="region of interest" description="Disordered" evidence="8">
    <location>
        <begin position="1"/>
        <end position="205"/>
    </location>
</feature>
<accession>A0A2R5G2C6</accession>
<evidence type="ECO:0000256" key="4">
    <source>
        <dbReference type="ARBA" id="ARBA00022741"/>
    </source>
</evidence>
<evidence type="ECO:0000256" key="1">
    <source>
        <dbReference type="ARBA" id="ARBA00005339"/>
    </source>
</evidence>
<dbReference type="GO" id="GO:0005829">
    <property type="term" value="C:cytosol"/>
    <property type="evidence" value="ECO:0007669"/>
    <property type="project" value="TreeGrafter"/>
</dbReference>
<dbReference type="InParanoid" id="A0A2R5G2C6"/>
<dbReference type="GO" id="GO:0046872">
    <property type="term" value="F:metal ion binding"/>
    <property type="evidence" value="ECO:0007669"/>
    <property type="project" value="UniProtKB-KW"/>
</dbReference>
<organism evidence="10 11">
    <name type="scientific">Hondaea fermentalgiana</name>
    <dbReference type="NCBI Taxonomy" id="2315210"/>
    <lineage>
        <taxon>Eukaryota</taxon>
        <taxon>Sar</taxon>
        <taxon>Stramenopiles</taxon>
        <taxon>Bigyra</taxon>
        <taxon>Labyrinthulomycetes</taxon>
        <taxon>Thraustochytrida</taxon>
        <taxon>Thraustochytriidae</taxon>
        <taxon>Hondaea</taxon>
    </lineage>
</organism>
<proteinExistence type="inferred from homology"/>
<dbReference type="OrthoDB" id="206053at2759"/>
<name>A0A2R5G2C6_9STRA</name>
<dbReference type="CDD" id="cd00757">
    <property type="entry name" value="ThiF_MoeB_HesA_family"/>
    <property type="match status" value="1"/>
</dbReference>
<keyword evidence="5" id="KW-0833">Ubl conjugation pathway</keyword>
<feature type="compositionally biased region" description="Polar residues" evidence="8">
    <location>
        <begin position="249"/>
        <end position="261"/>
    </location>
</feature>